<evidence type="ECO:0000313" key="12">
    <source>
        <dbReference type="Proteomes" id="UP000830925"/>
    </source>
</evidence>
<dbReference type="SUPFAM" id="SSF52540">
    <property type="entry name" value="P-loop containing nucleoside triphosphate hydrolases"/>
    <property type="match status" value="1"/>
</dbReference>
<dbReference type="GO" id="GO:0005524">
    <property type="term" value="F:ATP binding"/>
    <property type="evidence" value="ECO:0007669"/>
    <property type="project" value="UniProtKB-KW"/>
</dbReference>
<evidence type="ECO:0000259" key="10">
    <source>
        <dbReference type="PROSITE" id="PS50929"/>
    </source>
</evidence>
<organism evidence="11 12">
    <name type="scientific">Alcaligenes faecalis</name>
    <dbReference type="NCBI Taxonomy" id="511"/>
    <lineage>
        <taxon>Bacteria</taxon>
        <taxon>Pseudomonadati</taxon>
        <taxon>Pseudomonadota</taxon>
        <taxon>Betaproteobacteria</taxon>
        <taxon>Burkholderiales</taxon>
        <taxon>Alcaligenaceae</taxon>
        <taxon>Alcaligenes</taxon>
    </lineage>
</organism>
<dbReference type="GO" id="GO:0005886">
    <property type="term" value="C:plasma membrane"/>
    <property type="evidence" value="ECO:0007669"/>
    <property type="project" value="UniProtKB-SubCell"/>
</dbReference>
<dbReference type="SMART" id="SM00382">
    <property type="entry name" value="AAA"/>
    <property type="match status" value="1"/>
</dbReference>
<accession>A0AAE9HAQ6</accession>
<sequence length="566" mass="60850">MTPQSPTAQQWLGQFSSRARTALRASMLAPVLAGALLIPQAWLLAKIVQAIVVDGLPWTGQLFSILMVAALLLLRAAISAFGERRAQKVSEHLKQGLRSELFARLFRSTMPRLRASNSGELSTSLITQIEALDGFVTRYIPCMAAAALVPLALVLAVLPVDGIVSLILLLSTPLIPLFMALVGWGAEAASREQQQTTLRLSGFFADRLRGIFTLSLMGRGQDELQRVELASQELRARTMKVLRIAFLSSAVLEFFAALGVAGIAVYIGLGYLGYLGESFSGISLQQGLFCLLLAPEAYQPLRQLAANYHDRAAARAAAVEVDRLWANLGQDLIPAAPTSADNEAVFPNLPVLVLRHLHLPQLGGQGTLLEVPGLQLYIDQSYALLGASGSGKTSLLESLIGLRPLAQGEILLRNSDTAGRLLTRHDGVVLISQQAFLAMGTIADGLRLAAPQASDEQLWQALEQACAAEFVRTLPDGLRTALGEGGFGLSGGQIQRLALARLFLTDPHVVLLDEPSSRLDAATRDRVMRNILRFCQGRCLVVATHDQQLAAMCSNQLHIAQGVLTA</sequence>
<keyword evidence="4" id="KW-0547">Nucleotide-binding</keyword>
<evidence type="ECO:0000313" key="11">
    <source>
        <dbReference type="EMBL" id="UPL21943.1"/>
    </source>
</evidence>
<protein>
    <submittedName>
        <fullName evidence="11">Thiol reductant ABC exporter subunit CydD</fullName>
    </submittedName>
</protein>
<keyword evidence="2" id="KW-1003">Cell membrane</keyword>
<feature type="transmembrane region" description="Helical" evidence="8">
    <location>
        <begin position="21"/>
        <end position="42"/>
    </location>
</feature>
<dbReference type="InterPro" id="IPR003439">
    <property type="entry name" value="ABC_transporter-like_ATP-bd"/>
</dbReference>
<evidence type="ECO:0000256" key="6">
    <source>
        <dbReference type="ARBA" id="ARBA00022989"/>
    </source>
</evidence>
<keyword evidence="7 8" id="KW-0472">Membrane</keyword>
<dbReference type="SUPFAM" id="SSF90123">
    <property type="entry name" value="ABC transporter transmembrane region"/>
    <property type="match status" value="1"/>
</dbReference>
<dbReference type="Pfam" id="PF00005">
    <property type="entry name" value="ABC_tran"/>
    <property type="match status" value="1"/>
</dbReference>
<dbReference type="PROSITE" id="PS00211">
    <property type="entry name" value="ABC_TRANSPORTER_1"/>
    <property type="match status" value="1"/>
</dbReference>
<dbReference type="InterPro" id="IPR011527">
    <property type="entry name" value="ABC1_TM_dom"/>
</dbReference>
<dbReference type="InterPro" id="IPR036640">
    <property type="entry name" value="ABC1_TM_sf"/>
</dbReference>
<keyword evidence="3 8" id="KW-0812">Transmembrane</keyword>
<feature type="transmembrane region" description="Helical" evidence="8">
    <location>
        <begin position="163"/>
        <end position="184"/>
    </location>
</feature>
<dbReference type="GO" id="GO:0016887">
    <property type="term" value="F:ATP hydrolysis activity"/>
    <property type="evidence" value="ECO:0007669"/>
    <property type="project" value="InterPro"/>
</dbReference>
<keyword evidence="6 8" id="KW-1133">Transmembrane helix</keyword>
<dbReference type="Gene3D" id="3.40.50.300">
    <property type="entry name" value="P-loop containing nucleotide triphosphate hydrolases"/>
    <property type="match status" value="1"/>
</dbReference>
<dbReference type="InterPro" id="IPR017871">
    <property type="entry name" value="ABC_transporter-like_CS"/>
</dbReference>
<evidence type="ECO:0000256" key="4">
    <source>
        <dbReference type="ARBA" id="ARBA00022741"/>
    </source>
</evidence>
<dbReference type="GO" id="GO:0034040">
    <property type="term" value="F:ATPase-coupled lipid transmembrane transporter activity"/>
    <property type="evidence" value="ECO:0007669"/>
    <property type="project" value="TreeGrafter"/>
</dbReference>
<dbReference type="PROSITE" id="PS50893">
    <property type="entry name" value="ABC_TRANSPORTER_2"/>
    <property type="match status" value="1"/>
</dbReference>
<feature type="transmembrane region" description="Helical" evidence="8">
    <location>
        <begin position="244"/>
        <end position="268"/>
    </location>
</feature>
<dbReference type="RefSeq" id="WP_247966387.1">
    <property type="nucleotide sequence ID" value="NZ_CP095873.1"/>
</dbReference>
<dbReference type="Gene3D" id="1.20.1560.10">
    <property type="entry name" value="ABC transporter type 1, transmembrane domain"/>
    <property type="match status" value="1"/>
</dbReference>
<evidence type="ECO:0000256" key="8">
    <source>
        <dbReference type="SAM" id="Phobius"/>
    </source>
</evidence>
<gene>
    <name evidence="11" type="primary">cydD</name>
    <name evidence="11" type="ORF">MXF72_02370</name>
</gene>
<dbReference type="Proteomes" id="UP000830925">
    <property type="component" value="Chromosome"/>
</dbReference>
<dbReference type="GO" id="GO:0042883">
    <property type="term" value="P:cysteine transport"/>
    <property type="evidence" value="ECO:0007669"/>
    <property type="project" value="InterPro"/>
</dbReference>
<dbReference type="CDD" id="cd18584">
    <property type="entry name" value="ABC_6TM_AarD_CydD"/>
    <property type="match status" value="1"/>
</dbReference>
<dbReference type="PANTHER" id="PTHR24221">
    <property type="entry name" value="ATP-BINDING CASSETTE SUB-FAMILY B"/>
    <property type="match status" value="1"/>
</dbReference>
<dbReference type="AlphaFoldDB" id="A0AAE9HAQ6"/>
<feature type="domain" description="ABC transporter" evidence="9">
    <location>
        <begin position="354"/>
        <end position="566"/>
    </location>
</feature>
<dbReference type="PANTHER" id="PTHR24221:SF261">
    <property type="entry name" value="GLUTATHIONE_L-CYSTEINE TRANSPORT SYSTEM ATP-BINDING_PERMEASE PROTEIN CYDD"/>
    <property type="match status" value="1"/>
</dbReference>
<evidence type="ECO:0000256" key="3">
    <source>
        <dbReference type="ARBA" id="ARBA00022692"/>
    </source>
</evidence>
<dbReference type="InterPro" id="IPR027417">
    <property type="entry name" value="P-loop_NTPase"/>
</dbReference>
<proteinExistence type="predicted"/>
<dbReference type="InterPro" id="IPR003593">
    <property type="entry name" value="AAA+_ATPase"/>
</dbReference>
<dbReference type="Pfam" id="PF00664">
    <property type="entry name" value="ABC_membrane"/>
    <property type="match status" value="1"/>
</dbReference>
<reference evidence="11" key="1">
    <citation type="submission" date="2022-04" db="EMBL/GenBank/DDBJ databases">
        <title>Genomic mining of Alcaligenes faecalis D334 producing ectoin and derivatives.</title>
        <authorList>
            <person name="Doan V.T."/>
            <person name="Quach N.T."/>
            <person name="Vu T.-H.-N."/>
            <person name="Phi Q.-T."/>
        </authorList>
    </citation>
    <scope>NUCLEOTIDE SEQUENCE</scope>
    <source>
        <strain evidence="11">D334</strain>
    </source>
</reference>
<dbReference type="EMBL" id="CP095873">
    <property type="protein sequence ID" value="UPL21943.1"/>
    <property type="molecule type" value="Genomic_DNA"/>
</dbReference>
<dbReference type="PROSITE" id="PS50929">
    <property type="entry name" value="ABC_TM1F"/>
    <property type="match status" value="1"/>
</dbReference>
<evidence type="ECO:0000256" key="1">
    <source>
        <dbReference type="ARBA" id="ARBA00004651"/>
    </source>
</evidence>
<feature type="domain" description="ABC transmembrane type-1" evidence="10">
    <location>
        <begin position="25"/>
        <end position="313"/>
    </location>
</feature>
<dbReference type="GO" id="GO:0140359">
    <property type="term" value="F:ABC-type transporter activity"/>
    <property type="evidence" value="ECO:0007669"/>
    <property type="project" value="InterPro"/>
</dbReference>
<dbReference type="InterPro" id="IPR014216">
    <property type="entry name" value="ABC_transptr_CydD"/>
</dbReference>
<evidence type="ECO:0000256" key="5">
    <source>
        <dbReference type="ARBA" id="ARBA00022840"/>
    </source>
</evidence>
<name>A0AAE9HAQ6_ALCFA</name>
<evidence type="ECO:0000256" key="2">
    <source>
        <dbReference type="ARBA" id="ARBA00022475"/>
    </source>
</evidence>
<keyword evidence="5" id="KW-0067">ATP-binding</keyword>
<feature type="transmembrane region" description="Helical" evidence="8">
    <location>
        <begin position="139"/>
        <end position="157"/>
    </location>
</feature>
<dbReference type="InterPro" id="IPR039421">
    <property type="entry name" value="Type_1_exporter"/>
</dbReference>
<dbReference type="NCBIfam" id="TIGR02857">
    <property type="entry name" value="CydD"/>
    <property type="match status" value="1"/>
</dbReference>
<evidence type="ECO:0000256" key="7">
    <source>
        <dbReference type="ARBA" id="ARBA00023136"/>
    </source>
</evidence>
<evidence type="ECO:0000259" key="9">
    <source>
        <dbReference type="PROSITE" id="PS50893"/>
    </source>
</evidence>
<comment type="subcellular location">
    <subcellularLocation>
        <location evidence="1">Cell membrane</location>
        <topology evidence="1">Multi-pass membrane protein</topology>
    </subcellularLocation>
</comment>
<feature type="transmembrane region" description="Helical" evidence="8">
    <location>
        <begin position="62"/>
        <end position="82"/>
    </location>
</feature>